<dbReference type="STRING" id="690879.TSACC_23144"/>
<dbReference type="RefSeq" id="WP_075080324.1">
    <property type="nucleotide sequence ID" value="NZ_BDCO01000002.1"/>
</dbReference>
<keyword evidence="10" id="KW-0325">Glycoprotein</keyword>
<feature type="domain" description="Mannosidase Ig/CBM-like" evidence="18">
    <location>
        <begin position="645"/>
        <end position="732"/>
    </location>
</feature>
<dbReference type="InterPro" id="IPR008979">
    <property type="entry name" value="Galactose-bd-like_sf"/>
</dbReference>
<evidence type="ECO:0000313" key="20">
    <source>
        <dbReference type="EMBL" id="GAT34712.1"/>
    </source>
</evidence>
<dbReference type="Gene3D" id="2.60.120.260">
    <property type="entry name" value="Galactose-binding domain-like"/>
    <property type="match status" value="1"/>
</dbReference>
<evidence type="ECO:0000256" key="1">
    <source>
        <dbReference type="ARBA" id="ARBA00000829"/>
    </source>
</evidence>
<keyword evidence="12" id="KW-0326">Glycosidase</keyword>
<dbReference type="InterPro" id="IPR006102">
    <property type="entry name" value="Ig-like_GH2"/>
</dbReference>
<dbReference type="EC" id="3.2.1.25" evidence="6"/>
<keyword evidence="9" id="KW-0378">Hydrolase</keyword>
<dbReference type="SUPFAM" id="SSF49785">
    <property type="entry name" value="Galactose-binding domain-like"/>
    <property type="match status" value="1"/>
</dbReference>
<dbReference type="Pfam" id="PF17786">
    <property type="entry name" value="Mannosidase_ig"/>
    <property type="match status" value="1"/>
</dbReference>
<evidence type="ECO:0000256" key="15">
    <source>
        <dbReference type="ARBA" id="ARBA00041614"/>
    </source>
</evidence>
<dbReference type="InterPro" id="IPR017853">
    <property type="entry name" value="GH"/>
</dbReference>
<dbReference type="InParanoid" id="A0A146GC20"/>
<evidence type="ECO:0000256" key="14">
    <source>
        <dbReference type="ARBA" id="ARBA00041069"/>
    </source>
</evidence>
<dbReference type="FunFam" id="3.20.20.80:FF:000050">
    <property type="entry name" value="Beta-mannosidase B"/>
    <property type="match status" value="1"/>
</dbReference>
<dbReference type="Pfam" id="PF22666">
    <property type="entry name" value="Glyco_hydro_2_N2"/>
    <property type="match status" value="1"/>
</dbReference>
<protein>
    <recommendedName>
        <fullName evidence="14">Beta-mannosidase B</fullName>
        <ecNumber evidence="6">3.2.1.25</ecNumber>
    </recommendedName>
    <alternativeName>
        <fullName evidence="15">Mannanase B</fullName>
    </alternativeName>
</protein>
<dbReference type="Gene3D" id="3.20.20.80">
    <property type="entry name" value="Glycosidases"/>
    <property type="match status" value="1"/>
</dbReference>
<evidence type="ECO:0000313" key="21">
    <source>
        <dbReference type="Proteomes" id="UP000076023"/>
    </source>
</evidence>
<evidence type="ECO:0000256" key="3">
    <source>
        <dbReference type="ARBA" id="ARBA00004613"/>
    </source>
</evidence>
<evidence type="ECO:0000259" key="19">
    <source>
        <dbReference type="Pfam" id="PF22666"/>
    </source>
</evidence>
<name>A0A146GC20_TERSA</name>
<organism evidence="20 21">
    <name type="scientific">Terrimicrobium sacchariphilum</name>
    <dbReference type="NCBI Taxonomy" id="690879"/>
    <lineage>
        <taxon>Bacteria</taxon>
        <taxon>Pseudomonadati</taxon>
        <taxon>Verrucomicrobiota</taxon>
        <taxon>Terrimicrobiia</taxon>
        <taxon>Terrimicrobiales</taxon>
        <taxon>Terrimicrobiaceae</taxon>
        <taxon>Terrimicrobium</taxon>
    </lineage>
</organism>
<accession>A0A146GC20</accession>
<dbReference type="GO" id="GO:0005975">
    <property type="term" value="P:carbohydrate metabolic process"/>
    <property type="evidence" value="ECO:0007669"/>
    <property type="project" value="InterPro"/>
</dbReference>
<dbReference type="InterPro" id="IPR041625">
    <property type="entry name" value="Beta-mannosidase_Ig"/>
</dbReference>
<gene>
    <name evidence="20" type="ORF">TSACC_23144</name>
</gene>
<evidence type="ECO:0000256" key="12">
    <source>
        <dbReference type="ARBA" id="ARBA00023295"/>
    </source>
</evidence>
<comment type="subunit">
    <text evidence="5">Homodimer.</text>
</comment>
<evidence type="ECO:0000256" key="7">
    <source>
        <dbReference type="ARBA" id="ARBA00022525"/>
    </source>
</evidence>
<dbReference type="GO" id="GO:0004567">
    <property type="term" value="F:beta-mannosidase activity"/>
    <property type="evidence" value="ECO:0007669"/>
    <property type="project" value="UniProtKB-EC"/>
</dbReference>
<keyword evidence="7" id="KW-0964">Secreted</keyword>
<evidence type="ECO:0000259" key="18">
    <source>
        <dbReference type="Pfam" id="PF17786"/>
    </source>
</evidence>
<dbReference type="GO" id="GO:0005764">
    <property type="term" value="C:lysosome"/>
    <property type="evidence" value="ECO:0007669"/>
    <property type="project" value="UniProtKB-SubCell"/>
</dbReference>
<feature type="domain" description="Glycoside hydrolase family 2 immunoglobulin-like beta-sandwich" evidence="16">
    <location>
        <begin position="229"/>
        <end position="279"/>
    </location>
</feature>
<dbReference type="PANTHER" id="PTHR43730:SF1">
    <property type="entry name" value="BETA-MANNOSIDASE"/>
    <property type="match status" value="1"/>
</dbReference>
<evidence type="ECO:0000256" key="6">
    <source>
        <dbReference type="ARBA" id="ARBA00012754"/>
    </source>
</evidence>
<sequence>MNLSSSPSIRWFFSESDAPKWHEAEVPGCVHTDLLRHKLIPHPFLEQNEEKVQWIEERAWRYRCDFDLEEGTLASEHVELVAEGLDTLAEVILNGEIISHTENMFLEYRWDVRSLLKPKGNRLEVVFSSPMEYIRARQSPSDMPEANDPVGGSSHIRKEQCSFGWDWGPRLATCGIYKPLRLHAWSRNRIRSVRVEQRHEAGDVTIIMHPDLARKGQVAGVIRRQGKTVATLKDGAFHIRKPELWWPAGHGSQPLYEIEITLIERGEVVDTWQRRIGLRTIVLDRHADEFGETFQFVVNGRAIFAKGANWIPAHSFVTEVRRQDYDDLLTSAVEANMNMIRVWGGGIYEMEEFYDLCDEKGLLVWQDFMFACALYPGTKEFLRSVEQEARHQVARLAHRACLALWCGNNEIEQSPAEILKTKQRKAAYENVFYRILPDAVARYDGVTAYWPSTPHNPAGYELGHNSEDAGDSHFWEVWHARKPVNTYETKRFRFCSEFGMQSYSSPQVARTFCPTGELNVLSPVMEAHQKNPAGNLIILEYISRRYRFPLDYASLAYLSQLNQAYCMKVGVEHFRRSMPCTMGSLYWQLNDTWPGFSWSSLEFGGRWKALHYAARRFYAPVLVSARLLGDETQEKHNRLRNTIHEVALYAVSDLAKTTKARLEWTLYHIDGRQVLSTGRNIRLEPGSSRLVEKLDLSHEIARYGRNVLYLRVALRVAGEILSQDTVFLTAPKFMELPRTRIRYSARRKTAGHWEMEFHSKGFHHQVEFDLGDTAFRASDNFFDLYPGESHAVQVRLSDDLTLAELKQRLTIRSLVDTYGE</sequence>
<dbReference type="OrthoDB" id="9801077at2"/>
<dbReference type="InterPro" id="IPR050887">
    <property type="entry name" value="Beta-mannosidase_GH2"/>
</dbReference>
<dbReference type="FunFam" id="2.60.120.260:FF:000060">
    <property type="entry name" value="Probable beta-mannosidase"/>
    <property type="match status" value="1"/>
</dbReference>
<comment type="catalytic activity">
    <reaction evidence="1">
        <text>Hydrolysis of terminal, non-reducing beta-D-mannose residues in beta-D-mannosides.</text>
        <dbReference type="EC" id="3.2.1.25"/>
    </reaction>
</comment>
<evidence type="ECO:0000256" key="13">
    <source>
        <dbReference type="ARBA" id="ARBA00038429"/>
    </source>
</evidence>
<dbReference type="Proteomes" id="UP000076023">
    <property type="component" value="Unassembled WGS sequence"/>
</dbReference>
<dbReference type="Pfam" id="PF00703">
    <property type="entry name" value="Glyco_hydro_2"/>
    <property type="match status" value="1"/>
</dbReference>
<dbReference type="Gene3D" id="2.60.40.10">
    <property type="entry name" value="Immunoglobulins"/>
    <property type="match status" value="3"/>
</dbReference>
<evidence type="ECO:0000259" key="16">
    <source>
        <dbReference type="Pfam" id="PF00703"/>
    </source>
</evidence>
<dbReference type="InterPro" id="IPR013783">
    <property type="entry name" value="Ig-like_fold"/>
</dbReference>
<dbReference type="PANTHER" id="PTHR43730">
    <property type="entry name" value="BETA-MANNOSIDASE"/>
    <property type="match status" value="1"/>
</dbReference>
<dbReference type="InterPro" id="IPR041447">
    <property type="entry name" value="Mannosidase_ig"/>
</dbReference>
<dbReference type="AlphaFoldDB" id="A0A146GC20"/>
<dbReference type="Pfam" id="PF17753">
    <property type="entry name" value="Ig_mannosidase"/>
    <property type="match status" value="1"/>
</dbReference>
<evidence type="ECO:0000256" key="9">
    <source>
        <dbReference type="ARBA" id="ARBA00022801"/>
    </source>
</evidence>
<feature type="domain" description="Beta-mannosidase-like galactose-binding" evidence="19">
    <location>
        <begin position="11"/>
        <end position="178"/>
    </location>
</feature>
<dbReference type="GO" id="GO:0006516">
    <property type="term" value="P:glycoprotein catabolic process"/>
    <property type="evidence" value="ECO:0007669"/>
    <property type="project" value="TreeGrafter"/>
</dbReference>
<keyword evidence="11" id="KW-0458">Lysosome</keyword>
<dbReference type="SUPFAM" id="SSF51445">
    <property type="entry name" value="(Trans)glycosidases"/>
    <property type="match status" value="1"/>
</dbReference>
<evidence type="ECO:0000259" key="17">
    <source>
        <dbReference type="Pfam" id="PF17753"/>
    </source>
</evidence>
<dbReference type="SUPFAM" id="SSF49303">
    <property type="entry name" value="beta-Galactosidase/glucuronidase domain"/>
    <property type="match status" value="3"/>
</dbReference>
<evidence type="ECO:0000256" key="2">
    <source>
        <dbReference type="ARBA" id="ARBA00004371"/>
    </source>
</evidence>
<keyword evidence="8" id="KW-0732">Signal</keyword>
<dbReference type="InterPro" id="IPR036156">
    <property type="entry name" value="Beta-gal/glucu_dom_sf"/>
</dbReference>
<reference evidence="21" key="1">
    <citation type="journal article" date="2017" name="Genome Announc.">
        <title>Draft Genome Sequence of Terrimicrobium sacchariphilum NM-5T, a Facultative Anaerobic Soil Bacterium of the Class Spartobacteria.</title>
        <authorList>
            <person name="Qiu Y.L."/>
            <person name="Tourlousse D.M."/>
            <person name="Matsuura N."/>
            <person name="Ohashi A."/>
            <person name="Sekiguchi Y."/>
        </authorList>
    </citation>
    <scope>NUCLEOTIDE SEQUENCE [LARGE SCALE GENOMIC DNA]</scope>
    <source>
        <strain evidence="21">NM-5</strain>
    </source>
</reference>
<comment type="caution">
    <text evidence="20">The sequence shown here is derived from an EMBL/GenBank/DDBJ whole genome shotgun (WGS) entry which is preliminary data.</text>
</comment>
<keyword evidence="21" id="KW-1185">Reference proteome</keyword>
<dbReference type="InterPro" id="IPR054593">
    <property type="entry name" value="Beta-mannosidase-like_N2"/>
</dbReference>
<evidence type="ECO:0000256" key="5">
    <source>
        <dbReference type="ARBA" id="ARBA00011738"/>
    </source>
</evidence>
<feature type="domain" description="Beta-mannosidase Ig-fold" evidence="17">
    <location>
        <begin position="747"/>
        <end position="817"/>
    </location>
</feature>
<evidence type="ECO:0000256" key="10">
    <source>
        <dbReference type="ARBA" id="ARBA00023180"/>
    </source>
</evidence>
<evidence type="ECO:0000256" key="8">
    <source>
        <dbReference type="ARBA" id="ARBA00022729"/>
    </source>
</evidence>
<comment type="subcellular location">
    <subcellularLocation>
        <location evidence="2">Lysosome</location>
    </subcellularLocation>
    <subcellularLocation>
        <location evidence="3">Secreted</location>
    </subcellularLocation>
</comment>
<evidence type="ECO:0000256" key="4">
    <source>
        <dbReference type="ARBA" id="ARBA00004740"/>
    </source>
</evidence>
<comment type="similarity">
    <text evidence="13">Belongs to the glycosyl hydrolase 2 family. Beta-mannosidase B subfamily.</text>
</comment>
<comment type="pathway">
    <text evidence="4">Glycan metabolism; N-glycan degradation.</text>
</comment>
<proteinExistence type="inferred from homology"/>
<dbReference type="EMBL" id="BDCO01000002">
    <property type="protein sequence ID" value="GAT34712.1"/>
    <property type="molecule type" value="Genomic_DNA"/>
</dbReference>
<dbReference type="GO" id="GO:0005576">
    <property type="term" value="C:extracellular region"/>
    <property type="evidence" value="ECO:0007669"/>
    <property type="project" value="UniProtKB-SubCell"/>
</dbReference>
<evidence type="ECO:0000256" key="11">
    <source>
        <dbReference type="ARBA" id="ARBA00023228"/>
    </source>
</evidence>